<accession>X0RH23</accession>
<organism evidence="1">
    <name type="scientific">marine sediment metagenome</name>
    <dbReference type="NCBI Taxonomy" id="412755"/>
    <lineage>
        <taxon>unclassified sequences</taxon>
        <taxon>metagenomes</taxon>
        <taxon>ecological metagenomes</taxon>
    </lineage>
</organism>
<evidence type="ECO:0000313" key="1">
    <source>
        <dbReference type="EMBL" id="GAF68058.1"/>
    </source>
</evidence>
<proteinExistence type="predicted"/>
<dbReference type="AlphaFoldDB" id="X0RH23"/>
<sequence>DLPVEDLLPDLPEQILHLSLAMVYNDGAMAANHDWSHAVLGVSTDFDLGNDVTLTPGVYYQSSWEDTVNGSDEIWCSLSVSYPF</sequence>
<dbReference type="EMBL" id="BARS01007659">
    <property type="protein sequence ID" value="GAF68058.1"/>
    <property type="molecule type" value="Genomic_DNA"/>
</dbReference>
<feature type="non-terminal residue" evidence="1">
    <location>
        <position position="1"/>
    </location>
</feature>
<name>X0RH23_9ZZZZ</name>
<protein>
    <submittedName>
        <fullName evidence="1">Uncharacterized protein</fullName>
    </submittedName>
</protein>
<gene>
    <name evidence="1" type="ORF">S01H1_14706</name>
</gene>
<reference evidence="1" key="1">
    <citation type="journal article" date="2014" name="Front. Microbiol.">
        <title>High frequency of phylogenetically diverse reductive dehalogenase-homologous genes in deep subseafloor sedimentary metagenomes.</title>
        <authorList>
            <person name="Kawai M."/>
            <person name="Futagami T."/>
            <person name="Toyoda A."/>
            <person name="Takaki Y."/>
            <person name="Nishi S."/>
            <person name="Hori S."/>
            <person name="Arai W."/>
            <person name="Tsubouchi T."/>
            <person name="Morono Y."/>
            <person name="Uchiyama I."/>
            <person name="Ito T."/>
            <person name="Fujiyama A."/>
            <person name="Inagaki F."/>
            <person name="Takami H."/>
        </authorList>
    </citation>
    <scope>NUCLEOTIDE SEQUENCE</scope>
    <source>
        <strain evidence="1">Expedition CK06-06</strain>
    </source>
</reference>
<comment type="caution">
    <text evidence="1">The sequence shown here is derived from an EMBL/GenBank/DDBJ whole genome shotgun (WGS) entry which is preliminary data.</text>
</comment>